<evidence type="ECO:0000256" key="6">
    <source>
        <dbReference type="ARBA" id="ARBA00023136"/>
    </source>
</evidence>
<feature type="transmembrane region" description="Helical" evidence="7">
    <location>
        <begin position="555"/>
        <end position="574"/>
    </location>
</feature>
<keyword evidence="2" id="KW-0813">Transport</keyword>
<feature type="transmembrane region" description="Helical" evidence="7">
    <location>
        <begin position="261"/>
        <end position="281"/>
    </location>
</feature>
<keyword evidence="6 7" id="KW-0472">Membrane</keyword>
<dbReference type="InterPro" id="IPR020846">
    <property type="entry name" value="MFS_dom"/>
</dbReference>
<feature type="transmembrane region" description="Helical" evidence="7">
    <location>
        <begin position="73"/>
        <end position="91"/>
    </location>
</feature>
<feature type="transmembrane region" description="Helical" evidence="7">
    <location>
        <begin position="132"/>
        <end position="157"/>
    </location>
</feature>
<keyword evidence="4 7" id="KW-0812">Transmembrane</keyword>
<sequence>MKKLNTVLPVLLLSNLLCMMDVSIMTIVLPELQTAFKISLDDLSWALNIYTILFATLIIPLGRLAARWGRNRFVLMGLVCFALGSWLTGAADNLTWLLIGRAIQSVGAASIIPTSMVIGLELSDGQNRNKVVALLAGTQGLAVALGPTIGGVVAQYWSWRWVFWLNVPLILIDVVAFALVLPLRNEKRYPNKIDWLGAVLSMVTLFSLSLALVKGNSWGWQSRAIIGTLILACLALAGFIWRELQATSPMIDPSLFRSRNFNGAGLALVLANFFLGSLAALVPTWLTKVHGENELTAALQITPYSLTVMVAVIIGSLLVGKISPKWLVGSGFALIVVSFGFLSRLPLANHYTMLYIGEVLLGAGFGMVAATANVLAVADFHGTKLTDSQSVANVFRQVGMVLAIAIFMTVLTNNLQQARMNTLRYGHQVVNQLDISASTKRTVKSKLTTKLSAKATTNVNQQVSFSGVKVTPAKRQQLVNQAVADQLALLAKKQGIPVSQVPPTVRKTVRTQVAAKVNLALNQKIAKMNRMLARGINQLHHHLMQQLNRAFQRTFAFGLPLALLAIGTVVIFKVKQA</sequence>
<feature type="transmembrane region" description="Helical" evidence="7">
    <location>
        <begin position="195"/>
        <end position="212"/>
    </location>
</feature>
<organism evidence="9 10">
    <name type="scientific">Lactiplantibacillus fabifermentans DSM 21115</name>
    <dbReference type="NCBI Taxonomy" id="1413187"/>
    <lineage>
        <taxon>Bacteria</taxon>
        <taxon>Bacillati</taxon>
        <taxon>Bacillota</taxon>
        <taxon>Bacilli</taxon>
        <taxon>Lactobacillales</taxon>
        <taxon>Lactobacillaceae</taxon>
        <taxon>Lactiplantibacillus</taxon>
    </lineage>
</organism>
<evidence type="ECO:0000256" key="1">
    <source>
        <dbReference type="ARBA" id="ARBA00004651"/>
    </source>
</evidence>
<comment type="caution">
    <text evidence="9">The sequence shown here is derived from an EMBL/GenBank/DDBJ whole genome shotgun (WGS) entry which is preliminary data.</text>
</comment>
<feature type="transmembrane region" description="Helical" evidence="7">
    <location>
        <begin position="353"/>
        <end position="378"/>
    </location>
</feature>
<dbReference type="GO" id="GO:0005886">
    <property type="term" value="C:plasma membrane"/>
    <property type="evidence" value="ECO:0007669"/>
    <property type="project" value="UniProtKB-SubCell"/>
</dbReference>
<dbReference type="RefSeq" id="WP_024625668.1">
    <property type="nucleotide sequence ID" value="NZ_AYGX02000066.1"/>
</dbReference>
<dbReference type="Proteomes" id="UP000050920">
    <property type="component" value="Unassembled WGS sequence"/>
</dbReference>
<dbReference type="Pfam" id="PF07690">
    <property type="entry name" value="MFS_1"/>
    <property type="match status" value="1"/>
</dbReference>
<reference evidence="9 10" key="1">
    <citation type="journal article" date="2015" name="Genome Announc.">
        <title>Expanding the biotechnology potential of lactobacilli through comparative genomics of 213 strains and associated genera.</title>
        <authorList>
            <person name="Sun Z."/>
            <person name="Harris H.M."/>
            <person name="McCann A."/>
            <person name="Guo C."/>
            <person name="Argimon S."/>
            <person name="Zhang W."/>
            <person name="Yang X."/>
            <person name="Jeffery I.B."/>
            <person name="Cooney J.C."/>
            <person name="Kagawa T.F."/>
            <person name="Liu W."/>
            <person name="Song Y."/>
            <person name="Salvetti E."/>
            <person name="Wrobel A."/>
            <person name="Rasinkangas P."/>
            <person name="Parkhill J."/>
            <person name="Rea M.C."/>
            <person name="O'Sullivan O."/>
            <person name="Ritari J."/>
            <person name="Douillard F.P."/>
            <person name="Paul Ross R."/>
            <person name="Yang R."/>
            <person name="Briner A.E."/>
            <person name="Felis G.E."/>
            <person name="de Vos W.M."/>
            <person name="Barrangou R."/>
            <person name="Klaenhammer T.R."/>
            <person name="Caufield P.W."/>
            <person name="Cui Y."/>
            <person name="Zhang H."/>
            <person name="O'Toole P.W."/>
        </authorList>
    </citation>
    <scope>NUCLEOTIDE SEQUENCE [LARGE SCALE GENOMIC DNA]</scope>
    <source>
        <strain evidence="9 10">DSM 21115</strain>
    </source>
</reference>
<keyword evidence="5 7" id="KW-1133">Transmembrane helix</keyword>
<dbReference type="PRINTS" id="PR01036">
    <property type="entry name" value="TCRTETB"/>
</dbReference>
<evidence type="ECO:0000256" key="2">
    <source>
        <dbReference type="ARBA" id="ARBA00022448"/>
    </source>
</evidence>
<dbReference type="Gene3D" id="1.20.1720.10">
    <property type="entry name" value="Multidrug resistance protein D"/>
    <property type="match status" value="1"/>
</dbReference>
<dbReference type="GO" id="GO:0022857">
    <property type="term" value="F:transmembrane transporter activity"/>
    <property type="evidence" value="ECO:0007669"/>
    <property type="project" value="InterPro"/>
</dbReference>
<accession>A0A0R2NQ63</accession>
<dbReference type="PANTHER" id="PTHR42718:SF46">
    <property type="entry name" value="BLR6921 PROTEIN"/>
    <property type="match status" value="1"/>
</dbReference>
<dbReference type="PROSITE" id="PS50850">
    <property type="entry name" value="MFS"/>
    <property type="match status" value="1"/>
</dbReference>
<evidence type="ECO:0000313" key="9">
    <source>
        <dbReference type="EMBL" id="KRO27857.1"/>
    </source>
</evidence>
<comment type="subcellular location">
    <subcellularLocation>
        <location evidence="1">Cell membrane</location>
        <topology evidence="1">Multi-pass membrane protein</topology>
    </subcellularLocation>
</comment>
<feature type="transmembrane region" description="Helical" evidence="7">
    <location>
        <begin position="326"/>
        <end position="347"/>
    </location>
</feature>
<name>A0A0R2NQ63_9LACO</name>
<feature type="transmembrane region" description="Helical" evidence="7">
    <location>
        <begin position="97"/>
        <end position="120"/>
    </location>
</feature>
<feature type="transmembrane region" description="Helical" evidence="7">
    <location>
        <begin position="49"/>
        <end position="66"/>
    </location>
</feature>
<dbReference type="AlphaFoldDB" id="A0A0R2NQ63"/>
<evidence type="ECO:0000256" key="7">
    <source>
        <dbReference type="SAM" id="Phobius"/>
    </source>
</evidence>
<feature type="domain" description="Major facilitator superfamily (MFS) profile" evidence="8">
    <location>
        <begin position="7"/>
        <end position="444"/>
    </location>
</feature>
<feature type="transmembrane region" description="Helical" evidence="7">
    <location>
        <begin position="224"/>
        <end position="241"/>
    </location>
</feature>
<feature type="transmembrane region" description="Helical" evidence="7">
    <location>
        <begin position="301"/>
        <end position="319"/>
    </location>
</feature>
<dbReference type="InterPro" id="IPR036259">
    <property type="entry name" value="MFS_trans_sf"/>
</dbReference>
<keyword evidence="3" id="KW-1003">Cell membrane</keyword>
<evidence type="ECO:0000256" key="5">
    <source>
        <dbReference type="ARBA" id="ARBA00022989"/>
    </source>
</evidence>
<dbReference type="Gene3D" id="1.20.1250.20">
    <property type="entry name" value="MFS general substrate transporter like domains"/>
    <property type="match status" value="1"/>
</dbReference>
<feature type="transmembrane region" description="Helical" evidence="7">
    <location>
        <begin position="7"/>
        <end position="29"/>
    </location>
</feature>
<dbReference type="CDD" id="cd17321">
    <property type="entry name" value="MFS_MMR_MDR_like"/>
    <property type="match status" value="1"/>
</dbReference>
<protein>
    <submittedName>
        <fullName evidence="9">MDR permease</fullName>
    </submittedName>
</protein>
<evidence type="ECO:0000256" key="3">
    <source>
        <dbReference type="ARBA" id="ARBA00022475"/>
    </source>
</evidence>
<evidence type="ECO:0000256" key="4">
    <source>
        <dbReference type="ARBA" id="ARBA00022692"/>
    </source>
</evidence>
<dbReference type="PANTHER" id="PTHR42718">
    <property type="entry name" value="MAJOR FACILITATOR SUPERFAMILY MULTIDRUG TRANSPORTER MFSC"/>
    <property type="match status" value="1"/>
</dbReference>
<feature type="transmembrane region" description="Helical" evidence="7">
    <location>
        <begin position="390"/>
        <end position="411"/>
    </location>
</feature>
<feature type="transmembrane region" description="Helical" evidence="7">
    <location>
        <begin position="163"/>
        <end position="183"/>
    </location>
</feature>
<evidence type="ECO:0000313" key="10">
    <source>
        <dbReference type="Proteomes" id="UP000050920"/>
    </source>
</evidence>
<dbReference type="SUPFAM" id="SSF103473">
    <property type="entry name" value="MFS general substrate transporter"/>
    <property type="match status" value="1"/>
</dbReference>
<keyword evidence="10" id="KW-1185">Reference proteome</keyword>
<gene>
    <name evidence="9" type="ORF">DY78_GL002850</name>
</gene>
<evidence type="ECO:0000259" key="8">
    <source>
        <dbReference type="PROSITE" id="PS50850"/>
    </source>
</evidence>
<dbReference type="InterPro" id="IPR011701">
    <property type="entry name" value="MFS"/>
</dbReference>
<proteinExistence type="predicted"/>
<dbReference type="EMBL" id="AYGX02000066">
    <property type="protein sequence ID" value="KRO27857.1"/>
    <property type="molecule type" value="Genomic_DNA"/>
</dbReference>